<keyword evidence="10 15" id="KW-0521">NADP</keyword>
<dbReference type="Proteomes" id="UP000878956">
    <property type="component" value="Unassembled WGS sequence"/>
</dbReference>
<sequence>MNFVNQKEKDIYYMKKAIELAKNGEGFVNPNPLVGCVIVKDSNIIGKGYHEKFGSNHAEVNAINSAKQSLKDSTLYVNLEPCSHYGKTPPCVDKIIQNKIKRVVISTLDPNPLVCGNGVKKLKDNNIDVTVGILEDEARDLNEAFFYHIKNKRPLCIVKSAVSLDGKIATKSLESKWISNESSRYLTHKYRNKYQSIMVGINTVLNDNPLLTCRLNQEKVSHPTRIVIDTHLKLPLNSNLVKDKTSKTIVFTCCKESIKLSMLKENNVETIISPSKNNLVDLEFVMYKLGELNIDSVLVEGGATLNDSLFRNKLVDKVKLFLSPKIIGGKDAPTFVSGEGINHLSDSTQLTINNVTLIDGDILIESDVLN</sequence>
<dbReference type="NCBIfam" id="TIGR00227">
    <property type="entry name" value="ribD_Cterm"/>
    <property type="match status" value="1"/>
</dbReference>
<comment type="similarity">
    <text evidence="5 15">In the C-terminal section; belongs to the HTP reductase family.</text>
</comment>
<evidence type="ECO:0000256" key="6">
    <source>
        <dbReference type="ARBA" id="ARBA00022619"/>
    </source>
</evidence>
<reference evidence="20" key="1">
    <citation type="submission" date="2014-07" db="EMBL/GenBank/DDBJ databases">
        <authorList>
            <person name="Monot Marc"/>
        </authorList>
    </citation>
    <scope>NUCLEOTIDE SEQUENCE</scope>
    <source>
        <strain evidence="22">7032989</strain>
        <strain evidence="20">7032994</strain>
    </source>
</reference>
<evidence type="ECO:0000256" key="1">
    <source>
        <dbReference type="ARBA" id="ARBA00002151"/>
    </source>
</evidence>
<keyword evidence="6 15" id="KW-0686">Riboflavin biosynthesis</keyword>
<dbReference type="EMBL" id="LK932360">
    <property type="protein sequence ID" value="CDS84085.1"/>
    <property type="molecule type" value="Genomic_DNA"/>
</dbReference>
<comment type="pathway">
    <text evidence="3 15">Cofactor biosynthesis; riboflavin biosynthesis; 5-amino-6-(D-ribitylamino)uracil from GTP: step 3/4.</text>
</comment>
<feature type="domain" description="CMP/dCMP-type deaminase" evidence="19">
    <location>
        <begin position="8"/>
        <end position="121"/>
    </location>
</feature>
<dbReference type="EC" id="3.5.4.26" evidence="15"/>
<evidence type="ECO:0000256" key="10">
    <source>
        <dbReference type="ARBA" id="ARBA00022857"/>
    </source>
</evidence>
<dbReference type="PROSITE" id="PS51747">
    <property type="entry name" value="CYT_DCMP_DEAMINASES_2"/>
    <property type="match status" value="1"/>
</dbReference>
<dbReference type="PANTHER" id="PTHR38011:SF7">
    <property type="entry name" value="2,5-DIAMINO-6-RIBOSYLAMINO-4(3H)-PYRIMIDINONE 5'-PHOSPHATE REDUCTASE"/>
    <property type="match status" value="1"/>
</dbReference>
<dbReference type="NCBIfam" id="TIGR00326">
    <property type="entry name" value="eubact_ribD"/>
    <property type="match status" value="1"/>
</dbReference>
<evidence type="ECO:0000256" key="9">
    <source>
        <dbReference type="ARBA" id="ARBA00022833"/>
    </source>
</evidence>
<evidence type="ECO:0000256" key="7">
    <source>
        <dbReference type="ARBA" id="ARBA00022723"/>
    </source>
</evidence>
<feature type="binding site" evidence="17">
    <location>
        <position position="191"/>
    </location>
    <ligand>
        <name>substrate</name>
    </ligand>
</feature>
<dbReference type="EMBL" id="LK933149">
    <property type="protein sequence ID" value="CDT43037.1"/>
    <property type="molecule type" value="Genomic_DNA"/>
</dbReference>
<dbReference type="SUPFAM" id="SSF53597">
    <property type="entry name" value="Dihydrofolate reductase-like"/>
    <property type="match status" value="1"/>
</dbReference>
<dbReference type="InterPro" id="IPR011549">
    <property type="entry name" value="RibD_C"/>
</dbReference>
<dbReference type="GO" id="GO:0008703">
    <property type="term" value="F:5-amino-6-(5-phosphoribosylamino)uracil reductase activity"/>
    <property type="evidence" value="ECO:0007669"/>
    <property type="project" value="UniProtKB-EC"/>
</dbReference>
<feature type="binding site" evidence="17">
    <location>
        <position position="211"/>
    </location>
    <ligand>
        <name>substrate</name>
    </ligand>
</feature>
<dbReference type="PROSITE" id="PS00903">
    <property type="entry name" value="CYT_DCMP_DEAMINASES_1"/>
    <property type="match status" value="1"/>
</dbReference>
<comment type="catalytic activity">
    <reaction evidence="14 15">
        <text>2,5-diamino-6-hydroxy-4-(5-phosphoribosylamino)-pyrimidine + H2O + H(+) = 5-amino-6-(5-phospho-D-ribosylamino)uracil + NH4(+)</text>
        <dbReference type="Rhea" id="RHEA:21868"/>
        <dbReference type="ChEBI" id="CHEBI:15377"/>
        <dbReference type="ChEBI" id="CHEBI:15378"/>
        <dbReference type="ChEBI" id="CHEBI:28938"/>
        <dbReference type="ChEBI" id="CHEBI:58453"/>
        <dbReference type="ChEBI" id="CHEBI:58614"/>
        <dbReference type="EC" id="3.5.4.26"/>
    </reaction>
</comment>
<accession>A0A031WK54</accession>
<feature type="binding site" evidence="18">
    <location>
        <position position="57"/>
    </location>
    <ligand>
        <name>Zn(2+)</name>
        <dbReference type="ChEBI" id="CHEBI:29105"/>
        <note>catalytic</note>
    </ligand>
</feature>
<feature type="binding site" evidence="17">
    <location>
        <position position="214"/>
    </location>
    <ligand>
        <name>substrate</name>
    </ligand>
</feature>
<keyword evidence="7 15" id="KW-0479">Metal-binding</keyword>
<dbReference type="EMBL" id="LK932516">
    <property type="protein sequence ID" value="CDS87440.1"/>
    <property type="molecule type" value="Genomic_DNA"/>
</dbReference>
<feature type="binding site" evidence="17">
    <location>
        <position position="177"/>
    </location>
    <ligand>
        <name>NADP(+)</name>
        <dbReference type="ChEBI" id="CHEBI:58349"/>
    </ligand>
</feature>
<keyword evidence="9 15" id="KW-0862">Zinc</keyword>
<dbReference type="Gene3D" id="3.40.430.10">
    <property type="entry name" value="Dihydrofolate Reductase, subunit A"/>
    <property type="match status" value="1"/>
</dbReference>
<dbReference type="InterPro" id="IPR016193">
    <property type="entry name" value="Cytidine_deaminase-like"/>
</dbReference>
<reference evidence="23" key="4">
    <citation type="submission" date="2021-06" db="EMBL/GenBank/DDBJ databases">
        <authorList>
            <consortium name="NCBI Pathogen Detection Project"/>
        </authorList>
    </citation>
    <scope>NUCLEOTIDE SEQUENCE</scope>
    <source>
        <strain evidence="23">HN1000</strain>
    </source>
</reference>
<evidence type="ECO:0000256" key="16">
    <source>
        <dbReference type="PIRSR" id="PIRSR006769-1"/>
    </source>
</evidence>
<feature type="binding site" evidence="18">
    <location>
        <position position="91"/>
    </location>
    <ligand>
        <name>Zn(2+)</name>
        <dbReference type="ChEBI" id="CHEBI:29105"/>
        <note>catalytic</note>
    </ligand>
</feature>
<dbReference type="InterPro" id="IPR002125">
    <property type="entry name" value="CMP_dCMP_dom"/>
</dbReference>
<gene>
    <name evidence="20" type="primary">ribD</name>
    <name evidence="24" type="synonym">ribD_1</name>
    <name evidence="22" type="ORF">BN1095_470132</name>
    <name evidence="21" type="ORF">BN1096_620037</name>
    <name evidence="20" type="ORF">BN1097_250037</name>
    <name evidence="23" type="ORF">KRM00_002507</name>
    <name evidence="25" type="ORF">SAMEA1402399_02314</name>
    <name evidence="24" type="ORF">SAMEA3375112_01333</name>
</gene>
<comment type="similarity">
    <text evidence="4 15">In the N-terminal section; belongs to the cytidine and deoxycytidylate deaminase family.</text>
</comment>
<dbReference type="EC" id="1.1.1.193" evidence="15"/>
<evidence type="ECO:0000256" key="13">
    <source>
        <dbReference type="ARBA" id="ARBA00049861"/>
    </source>
</evidence>
<feature type="binding site" evidence="17">
    <location>
        <begin position="302"/>
        <end position="308"/>
    </location>
    <ligand>
        <name>NADP(+)</name>
        <dbReference type="ChEBI" id="CHEBI:58349"/>
    </ligand>
</feature>
<dbReference type="SUPFAM" id="SSF53927">
    <property type="entry name" value="Cytidine deaminase-like"/>
    <property type="match status" value="1"/>
</dbReference>
<dbReference type="UniPathway" id="UPA00275">
    <property type="reaction ID" value="UER00401"/>
</dbReference>
<comment type="catalytic activity">
    <reaction evidence="13 15">
        <text>5-amino-6-(5-phospho-D-ribitylamino)uracil + NADP(+) = 5-amino-6-(5-phospho-D-ribosylamino)uracil + NADPH + H(+)</text>
        <dbReference type="Rhea" id="RHEA:17845"/>
        <dbReference type="ChEBI" id="CHEBI:15378"/>
        <dbReference type="ChEBI" id="CHEBI:57783"/>
        <dbReference type="ChEBI" id="CHEBI:58349"/>
        <dbReference type="ChEBI" id="CHEBI:58421"/>
        <dbReference type="ChEBI" id="CHEBI:58453"/>
        <dbReference type="EC" id="1.1.1.193"/>
    </reaction>
</comment>
<dbReference type="RefSeq" id="WP_009896839.1">
    <property type="nucleotide sequence ID" value="NZ_AP031492.1"/>
</dbReference>
<dbReference type="GO" id="GO:0008835">
    <property type="term" value="F:diaminohydroxyphosphoribosylaminopyrimidine deaminase activity"/>
    <property type="evidence" value="ECO:0007669"/>
    <property type="project" value="UniProtKB-EC"/>
</dbReference>
<proteinExistence type="inferred from homology"/>
<feature type="binding site" evidence="17">
    <location>
        <position position="175"/>
    </location>
    <ligand>
        <name>substrate</name>
    </ligand>
</feature>
<evidence type="ECO:0000256" key="12">
    <source>
        <dbReference type="ARBA" id="ARBA00023268"/>
    </source>
</evidence>
<evidence type="ECO:0000256" key="14">
    <source>
        <dbReference type="ARBA" id="ARBA00049886"/>
    </source>
</evidence>
<dbReference type="GO" id="GO:0009231">
    <property type="term" value="P:riboflavin biosynthetic process"/>
    <property type="evidence" value="ECO:0007669"/>
    <property type="project" value="UniProtKB-UniPathway"/>
</dbReference>
<dbReference type="InterPro" id="IPR050765">
    <property type="entry name" value="Riboflavin_Biosynth_HTPR"/>
</dbReference>
<dbReference type="GO" id="GO:0050661">
    <property type="term" value="F:NADP binding"/>
    <property type="evidence" value="ECO:0007669"/>
    <property type="project" value="InterPro"/>
</dbReference>
<feature type="binding site" evidence="17">
    <location>
        <position position="203"/>
    </location>
    <ligand>
        <name>substrate</name>
    </ligand>
</feature>
<evidence type="ECO:0000259" key="19">
    <source>
        <dbReference type="PROSITE" id="PS51747"/>
    </source>
</evidence>
<dbReference type="PANTHER" id="PTHR38011">
    <property type="entry name" value="DIHYDROFOLATE REDUCTASE FAMILY PROTEIN (AFU_ORTHOLOGUE AFUA_8G06820)"/>
    <property type="match status" value="1"/>
</dbReference>
<keyword evidence="11 15" id="KW-0560">Oxidoreductase</keyword>
<feature type="binding site" evidence="17">
    <location>
        <position position="207"/>
    </location>
    <ligand>
        <name>NADP(+)</name>
        <dbReference type="ChEBI" id="CHEBI:58349"/>
    </ligand>
</feature>
<feature type="active site" description="Proton donor" evidence="16">
    <location>
        <position position="59"/>
    </location>
</feature>
<reference evidence="25 27" key="3">
    <citation type="submission" date="2019-02" db="EMBL/GenBank/DDBJ databases">
        <authorList>
            <consortium name="Pathogen Informatics"/>
        </authorList>
    </citation>
    <scope>NUCLEOTIDE SEQUENCE [LARGE SCALE GENOMIC DNA]</scope>
    <source>
        <strain evidence="27">clo34</strain>
        <strain evidence="25">Clo34</strain>
        <strain evidence="24 26">VRECD0157</strain>
    </source>
</reference>
<dbReference type="Proteomes" id="UP000411588">
    <property type="component" value="Unassembled WGS sequence"/>
</dbReference>
<evidence type="ECO:0000313" key="22">
    <source>
        <dbReference type="EMBL" id="CDT43037.1"/>
    </source>
</evidence>
<dbReference type="InterPro" id="IPR004794">
    <property type="entry name" value="Eubact_RibD"/>
</dbReference>
<evidence type="ECO:0000256" key="8">
    <source>
        <dbReference type="ARBA" id="ARBA00022801"/>
    </source>
</evidence>
<dbReference type="InterPro" id="IPR024072">
    <property type="entry name" value="DHFR-like_dom_sf"/>
</dbReference>
<evidence type="ECO:0000313" key="25">
    <source>
        <dbReference type="EMBL" id="VFD32921.1"/>
    </source>
</evidence>
<comment type="pathway">
    <text evidence="2 15">Cofactor biosynthesis; riboflavin biosynthesis; 5-amino-6-(D-ribitylamino)uracil from GTP: step 2/4.</text>
</comment>
<comment type="function">
    <text evidence="1 15">Converts 2,5-diamino-6-(ribosylamino)-4(3h)-pyrimidinone 5'-phosphate into 5-amino-6-(ribosylamino)-2,4(1h,3h)-pyrimidinedione 5'-phosphate.</text>
</comment>
<evidence type="ECO:0000313" key="20">
    <source>
        <dbReference type="EMBL" id="CDS84085.1"/>
    </source>
</evidence>
<dbReference type="EMBL" id="CAADAN010000008">
    <property type="protein sequence ID" value="VFD32921.1"/>
    <property type="molecule type" value="Genomic_DNA"/>
</dbReference>
<dbReference type="PIRSF" id="PIRSF006769">
    <property type="entry name" value="RibD"/>
    <property type="match status" value="1"/>
</dbReference>
<dbReference type="GO" id="GO:0008270">
    <property type="term" value="F:zinc ion binding"/>
    <property type="evidence" value="ECO:0007669"/>
    <property type="project" value="InterPro"/>
</dbReference>
<dbReference type="EMBL" id="DAEPXK010000027">
    <property type="protein sequence ID" value="HBH1543002.1"/>
    <property type="molecule type" value="Genomic_DNA"/>
</dbReference>
<feature type="binding site" evidence="17">
    <location>
        <position position="230"/>
    </location>
    <ligand>
        <name>NADP(+)</name>
        <dbReference type="ChEBI" id="CHEBI:58349"/>
    </ligand>
</feature>
<evidence type="ECO:0000256" key="15">
    <source>
        <dbReference type="PIRNR" id="PIRNR006769"/>
    </source>
</evidence>
<evidence type="ECO:0000256" key="17">
    <source>
        <dbReference type="PIRSR" id="PIRSR006769-2"/>
    </source>
</evidence>
<evidence type="ECO:0000313" key="21">
    <source>
        <dbReference type="EMBL" id="CDS87440.1"/>
    </source>
</evidence>
<dbReference type="Pfam" id="PF01872">
    <property type="entry name" value="RibD_C"/>
    <property type="match status" value="1"/>
</dbReference>
<dbReference type="Gene3D" id="3.40.140.10">
    <property type="entry name" value="Cytidine Deaminase, domain 2"/>
    <property type="match status" value="1"/>
</dbReference>
<dbReference type="FunFam" id="3.40.140.10:FF:000025">
    <property type="entry name" value="Riboflavin biosynthesis protein RibD"/>
    <property type="match status" value="1"/>
</dbReference>
<dbReference type="Proteomes" id="UP000189137">
    <property type="component" value="Unassembled WGS sequence"/>
</dbReference>
<dbReference type="KEGG" id="pdf:CD630DERM_17000"/>
<keyword evidence="12" id="KW-0511">Multifunctional enzyme</keyword>
<dbReference type="PATRIC" id="fig|1496.854.peg.3606"/>
<evidence type="ECO:0000256" key="11">
    <source>
        <dbReference type="ARBA" id="ARBA00023002"/>
    </source>
</evidence>
<evidence type="ECO:0000256" key="4">
    <source>
        <dbReference type="ARBA" id="ARBA00005259"/>
    </source>
</evidence>
<evidence type="ECO:0000313" key="26">
    <source>
        <dbReference type="Proteomes" id="UP000189137"/>
    </source>
</evidence>
<evidence type="ECO:0000313" key="24">
    <source>
        <dbReference type="EMBL" id="SJS14977.1"/>
    </source>
</evidence>
<organism evidence="20">
    <name type="scientific">Clostridioides difficile</name>
    <name type="common">Peptoclostridium difficile</name>
    <dbReference type="NCBI Taxonomy" id="1496"/>
    <lineage>
        <taxon>Bacteria</taxon>
        <taxon>Bacillati</taxon>
        <taxon>Bacillota</taxon>
        <taxon>Clostridia</taxon>
        <taxon>Peptostreptococcales</taxon>
        <taxon>Peptostreptococcaceae</taxon>
        <taxon>Clostridioides</taxon>
    </lineage>
</organism>
<evidence type="ECO:0000256" key="3">
    <source>
        <dbReference type="ARBA" id="ARBA00004910"/>
    </source>
</evidence>
<feature type="binding site" evidence="17">
    <location>
        <position position="300"/>
    </location>
    <ligand>
        <name>substrate</name>
    </ligand>
</feature>
<dbReference type="CDD" id="cd01284">
    <property type="entry name" value="Riboflavin_deaminase-reductase"/>
    <property type="match status" value="1"/>
</dbReference>
<dbReference type="EMBL" id="FUPS01000004">
    <property type="protein sequence ID" value="SJS14977.1"/>
    <property type="molecule type" value="Genomic_DNA"/>
</dbReference>
<comment type="cofactor">
    <cofactor evidence="15 18">
        <name>Zn(2+)</name>
        <dbReference type="ChEBI" id="CHEBI:29105"/>
    </cofactor>
    <text evidence="15 18">Binds 1 zinc ion.</text>
</comment>
<evidence type="ECO:0000256" key="5">
    <source>
        <dbReference type="ARBA" id="ARBA00007417"/>
    </source>
</evidence>
<dbReference type="Pfam" id="PF00383">
    <property type="entry name" value="dCMP_cyt_deam_1"/>
    <property type="match status" value="1"/>
</dbReference>
<evidence type="ECO:0000313" key="27">
    <source>
        <dbReference type="Proteomes" id="UP000411588"/>
    </source>
</evidence>
<protein>
    <recommendedName>
        <fullName evidence="15">Riboflavin biosynthesis protein RibD</fullName>
    </recommendedName>
    <domain>
        <recommendedName>
            <fullName evidence="15">Diaminohydroxyphosphoribosylaminopyrimidine deaminase</fullName>
            <shortName evidence="15">DRAP deaminase</shortName>
            <ecNumber evidence="15">3.5.4.26</ecNumber>
        </recommendedName>
        <alternativeName>
            <fullName evidence="15">Riboflavin-specific deaminase</fullName>
        </alternativeName>
    </domain>
    <domain>
        <recommendedName>
            <fullName evidence="15">5-amino-6-(5-phosphoribosylamino)uracil reductase</fullName>
            <ecNumber evidence="15">1.1.1.193</ecNumber>
        </recommendedName>
        <alternativeName>
            <fullName evidence="15">HTP reductase</fullName>
        </alternativeName>
    </domain>
</protein>
<name>A0A031WK54_CLODI</name>
<dbReference type="InterPro" id="IPR016192">
    <property type="entry name" value="APOBEC/CMP_deaminase_Zn-bd"/>
</dbReference>
<evidence type="ECO:0000256" key="2">
    <source>
        <dbReference type="ARBA" id="ARBA00004882"/>
    </source>
</evidence>
<evidence type="ECO:0000256" key="18">
    <source>
        <dbReference type="PIRSR" id="PIRSR006769-3"/>
    </source>
</evidence>
<reference evidence="23" key="2">
    <citation type="journal article" date="2018" name="Genome Biol.">
        <title>SKESA: strategic k-mer extension for scrupulous assemblies.</title>
        <authorList>
            <person name="Souvorov A."/>
            <person name="Agarwala R."/>
            <person name="Lipman D.J."/>
        </authorList>
    </citation>
    <scope>NUCLEOTIDE SEQUENCE</scope>
    <source>
        <strain evidence="23">HN1000</strain>
    </source>
</reference>
<dbReference type="InterPro" id="IPR002734">
    <property type="entry name" value="RibDG_C"/>
</dbReference>
<keyword evidence="8 15" id="KW-0378">Hydrolase</keyword>
<dbReference type="AlphaFoldDB" id="A0A031WK54"/>
<feature type="binding site" evidence="18">
    <location>
        <position position="82"/>
    </location>
    <ligand>
        <name>Zn(2+)</name>
        <dbReference type="ChEBI" id="CHEBI:29105"/>
        <note>catalytic</note>
    </ligand>
</feature>
<evidence type="ECO:0000313" key="23">
    <source>
        <dbReference type="EMBL" id="HBH1543002.1"/>
    </source>
</evidence>
<feature type="binding site" evidence="17">
    <location>
        <position position="161"/>
    </location>
    <ligand>
        <name>NADP(+)</name>
        <dbReference type="ChEBI" id="CHEBI:58349"/>
    </ligand>
</feature>